<dbReference type="Proteomes" id="UP000663862">
    <property type="component" value="Unassembled WGS sequence"/>
</dbReference>
<feature type="compositionally biased region" description="Polar residues" evidence="1">
    <location>
        <begin position="1"/>
        <end position="13"/>
    </location>
</feature>
<evidence type="ECO:0000313" key="3">
    <source>
        <dbReference type="EMBL" id="CAF4767736.1"/>
    </source>
</evidence>
<sequence length="231" mass="26613">MASEASSSTNTNQSKISSSTPITKSTTSPHAASNSRITKMNETNCVLVGRLPKINATSQKYCSIYHNIYRCCVDLISNIEDEKVFLIVTDSLGRHRISDIEIHTWTQLNSIYVLNDRPITYEQWARVTSKVKGVYTQVDSICETLKVHLGQFDQVAISMSFNGFDPLFMYTQLFTEALLEIEDDDDKSIKELTECCRRQGDIHKDDINKVEREYHQHRPIWWYTTPYLQSQ</sequence>
<evidence type="ECO:0000313" key="2">
    <source>
        <dbReference type="EMBL" id="CAF4672941.1"/>
    </source>
</evidence>
<evidence type="ECO:0000256" key="1">
    <source>
        <dbReference type="SAM" id="MobiDB-lite"/>
    </source>
</evidence>
<dbReference type="EMBL" id="CAJOBR010004116">
    <property type="protein sequence ID" value="CAF4767736.1"/>
    <property type="molecule type" value="Genomic_DNA"/>
</dbReference>
<comment type="caution">
    <text evidence="3">The sequence shown here is derived from an EMBL/GenBank/DDBJ whole genome shotgun (WGS) entry which is preliminary data.</text>
</comment>
<dbReference type="Proteomes" id="UP000663848">
    <property type="component" value="Unassembled WGS sequence"/>
</dbReference>
<feature type="compositionally biased region" description="Low complexity" evidence="1">
    <location>
        <begin position="14"/>
        <end position="29"/>
    </location>
</feature>
<feature type="region of interest" description="Disordered" evidence="1">
    <location>
        <begin position="1"/>
        <end position="35"/>
    </location>
</feature>
<name>A0A821MJA5_9BILA</name>
<dbReference type="AlphaFoldDB" id="A0A821MJA5"/>
<protein>
    <submittedName>
        <fullName evidence="3">Uncharacterized protein</fullName>
    </submittedName>
</protein>
<proteinExistence type="predicted"/>
<evidence type="ECO:0000313" key="4">
    <source>
        <dbReference type="Proteomes" id="UP000663848"/>
    </source>
</evidence>
<reference evidence="3" key="1">
    <citation type="submission" date="2021-02" db="EMBL/GenBank/DDBJ databases">
        <authorList>
            <person name="Nowell W R."/>
        </authorList>
    </citation>
    <scope>NUCLEOTIDE SEQUENCE</scope>
</reference>
<gene>
    <name evidence="3" type="ORF">QYT958_LOCUS21986</name>
    <name evidence="2" type="ORF">TSG867_LOCUS31966</name>
</gene>
<accession>A0A821MJA5</accession>
<dbReference type="EMBL" id="CAJOBQ010006529">
    <property type="protein sequence ID" value="CAF4672941.1"/>
    <property type="molecule type" value="Genomic_DNA"/>
</dbReference>
<organism evidence="3 4">
    <name type="scientific">Rotaria socialis</name>
    <dbReference type="NCBI Taxonomy" id="392032"/>
    <lineage>
        <taxon>Eukaryota</taxon>
        <taxon>Metazoa</taxon>
        <taxon>Spiralia</taxon>
        <taxon>Gnathifera</taxon>
        <taxon>Rotifera</taxon>
        <taxon>Eurotatoria</taxon>
        <taxon>Bdelloidea</taxon>
        <taxon>Philodinida</taxon>
        <taxon>Philodinidae</taxon>
        <taxon>Rotaria</taxon>
    </lineage>
</organism>